<keyword evidence="3" id="KW-1185">Reference proteome</keyword>
<evidence type="ECO:0000313" key="3">
    <source>
        <dbReference type="Proteomes" id="UP001596379"/>
    </source>
</evidence>
<gene>
    <name evidence="2" type="ORF">ACFQO0_02460</name>
</gene>
<organism evidence="2 3">
    <name type="scientific">Herminiimonas aquatilis</name>
    <dbReference type="NCBI Taxonomy" id="345342"/>
    <lineage>
        <taxon>Bacteria</taxon>
        <taxon>Pseudomonadati</taxon>
        <taxon>Pseudomonadota</taxon>
        <taxon>Betaproteobacteria</taxon>
        <taxon>Burkholderiales</taxon>
        <taxon>Oxalobacteraceae</taxon>
        <taxon>Herminiimonas</taxon>
    </lineage>
</organism>
<sequence>MYNNHDDINNPTFLTHVRRIPDAHQVQAGEQDNNDDASTDMEEDADPAHITTVPFSTTKVGSFQ</sequence>
<dbReference type="EMBL" id="JBHTCC010000001">
    <property type="protein sequence ID" value="MFC7297293.1"/>
    <property type="molecule type" value="Genomic_DNA"/>
</dbReference>
<reference evidence="3" key="1">
    <citation type="journal article" date="2019" name="Int. J. Syst. Evol. Microbiol.">
        <title>The Global Catalogue of Microorganisms (GCM) 10K type strain sequencing project: providing services to taxonomists for standard genome sequencing and annotation.</title>
        <authorList>
            <consortium name="The Broad Institute Genomics Platform"/>
            <consortium name="The Broad Institute Genome Sequencing Center for Infectious Disease"/>
            <person name="Wu L."/>
            <person name="Ma J."/>
        </authorList>
    </citation>
    <scope>NUCLEOTIDE SEQUENCE [LARGE SCALE GENOMIC DNA]</scope>
    <source>
        <strain evidence="3">CCUG 36956</strain>
    </source>
</reference>
<comment type="caution">
    <text evidence="2">The sequence shown here is derived from an EMBL/GenBank/DDBJ whole genome shotgun (WGS) entry which is preliminary data.</text>
</comment>
<evidence type="ECO:0000313" key="2">
    <source>
        <dbReference type="EMBL" id="MFC7297293.1"/>
    </source>
</evidence>
<dbReference type="Proteomes" id="UP001596379">
    <property type="component" value="Unassembled WGS sequence"/>
</dbReference>
<feature type="region of interest" description="Disordered" evidence="1">
    <location>
        <begin position="20"/>
        <end position="64"/>
    </location>
</feature>
<feature type="compositionally biased region" description="Polar residues" evidence="1">
    <location>
        <begin position="53"/>
        <end position="64"/>
    </location>
</feature>
<name>A0ABW2J1T6_9BURK</name>
<proteinExistence type="predicted"/>
<protein>
    <submittedName>
        <fullName evidence="2">Uncharacterized protein</fullName>
    </submittedName>
</protein>
<accession>A0ABW2J1T6</accession>
<dbReference type="RefSeq" id="WP_382232456.1">
    <property type="nucleotide sequence ID" value="NZ_JBHTCC010000001.1"/>
</dbReference>
<feature type="compositionally biased region" description="Acidic residues" evidence="1">
    <location>
        <begin position="32"/>
        <end position="45"/>
    </location>
</feature>
<evidence type="ECO:0000256" key="1">
    <source>
        <dbReference type="SAM" id="MobiDB-lite"/>
    </source>
</evidence>